<dbReference type="AlphaFoldDB" id="A0A3A5M9N8"/>
<proteinExistence type="predicted"/>
<comment type="caution">
    <text evidence="3">The sequence shown here is derived from an EMBL/GenBank/DDBJ whole genome shotgun (WGS) entry which is preliminary data.</text>
</comment>
<protein>
    <recommendedName>
        <fullName evidence="2">HTH crp-type domain-containing protein</fullName>
    </recommendedName>
</protein>
<feature type="region of interest" description="Disordered" evidence="1">
    <location>
        <begin position="1"/>
        <end position="35"/>
    </location>
</feature>
<sequence>MGPSGHGDPAACDLGRATAGDPQRHHHHCRPADDPDRARHQLRAAAGAAEICSIVEALIGRRYHGWGVRELAEHLSASRSTVNRLLSRLVEERMASRDISGAYVIGPPLRILSNTIQENHPLLVAGGRIPSHLSATTGATAVLAVESPKPEECFVLVSKDHPRRCATPRRWEQRYPRMQEHWAWQSLPPRNSRSIRALENVHSGVGWASNSSRRALRTRHSLLSFSRSFHHLHIALV</sequence>
<dbReference type="GO" id="GO:0006355">
    <property type="term" value="P:regulation of DNA-templated transcription"/>
    <property type="evidence" value="ECO:0007669"/>
    <property type="project" value="InterPro"/>
</dbReference>
<evidence type="ECO:0000256" key="1">
    <source>
        <dbReference type="SAM" id="MobiDB-lite"/>
    </source>
</evidence>
<accession>A0A3A5M9N8</accession>
<gene>
    <name evidence="3" type="ORF">D6T63_17750</name>
</gene>
<dbReference type="OrthoDB" id="4068713at2"/>
<dbReference type="GO" id="GO:0003677">
    <property type="term" value="F:DNA binding"/>
    <property type="evidence" value="ECO:0007669"/>
    <property type="project" value="InterPro"/>
</dbReference>
<dbReference type="Gene3D" id="1.10.10.10">
    <property type="entry name" value="Winged helix-like DNA-binding domain superfamily/Winged helix DNA-binding domain"/>
    <property type="match status" value="1"/>
</dbReference>
<dbReference type="InterPro" id="IPR036388">
    <property type="entry name" value="WH-like_DNA-bd_sf"/>
</dbReference>
<dbReference type="InterPro" id="IPR036390">
    <property type="entry name" value="WH_DNA-bd_sf"/>
</dbReference>
<dbReference type="Proteomes" id="UP000272560">
    <property type="component" value="Unassembled WGS sequence"/>
</dbReference>
<feature type="domain" description="HTH crp-type" evidence="2">
    <location>
        <begin position="57"/>
        <end position="107"/>
    </location>
</feature>
<dbReference type="EMBL" id="QZVT01000015">
    <property type="protein sequence ID" value="RJT75662.1"/>
    <property type="molecule type" value="Genomic_DNA"/>
</dbReference>
<dbReference type="SUPFAM" id="SSF46785">
    <property type="entry name" value="Winged helix' DNA-binding domain"/>
    <property type="match status" value="1"/>
</dbReference>
<evidence type="ECO:0000259" key="2">
    <source>
        <dbReference type="SMART" id="SM00419"/>
    </source>
</evidence>
<evidence type="ECO:0000313" key="4">
    <source>
        <dbReference type="Proteomes" id="UP000272560"/>
    </source>
</evidence>
<name>A0A3A5M9N8_9MICC</name>
<evidence type="ECO:0000313" key="3">
    <source>
        <dbReference type="EMBL" id="RJT75662.1"/>
    </source>
</evidence>
<organism evidence="3 4">
    <name type="scientific">Arthrobacter cheniae</name>
    <dbReference type="NCBI Taxonomy" id="1258888"/>
    <lineage>
        <taxon>Bacteria</taxon>
        <taxon>Bacillati</taxon>
        <taxon>Actinomycetota</taxon>
        <taxon>Actinomycetes</taxon>
        <taxon>Micrococcales</taxon>
        <taxon>Micrococcaceae</taxon>
        <taxon>Arthrobacter</taxon>
    </lineage>
</organism>
<dbReference type="InterPro" id="IPR005471">
    <property type="entry name" value="Tscrpt_reg_IclR_N"/>
</dbReference>
<dbReference type="SMART" id="SM00419">
    <property type="entry name" value="HTH_CRP"/>
    <property type="match status" value="1"/>
</dbReference>
<reference evidence="3 4" key="1">
    <citation type="submission" date="2018-09" db="EMBL/GenBank/DDBJ databases">
        <title>Novel species of Arthrobacter.</title>
        <authorList>
            <person name="Liu Q."/>
            <person name="Xin Y.-H."/>
        </authorList>
    </citation>
    <scope>NUCLEOTIDE SEQUENCE [LARGE SCALE GENOMIC DNA]</scope>
    <source>
        <strain evidence="3 4">Hz2</strain>
    </source>
</reference>
<dbReference type="InterPro" id="IPR012318">
    <property type="entry name" value="HTH_CRP"/>
</dbReference>
<keyword evidence="4" id="KW-1185">Reference proteome</keyword>
<dbReference type="Pfam" id="PF09339">
    <property type="entry name" value="HTH_IclR"/>
    <property type="match status" value="1"/>
</dbReference>